<reference evidence="2" key="1">
    <citation type="journal article" date="2014" name="PLoS ONE">
        <title>Transcriptome-Based Identification of ABC Transporters in the Western Tarnished Plant Bug Lygus hesperus.</title>
        <authorList>
            <person name="Hull J.J."/>
            <person name="Chaney K."/>
            <person name="Geib S.M."/>
            <person name="Fabrick J.A."/>
            <person name="Brent C.S."/>
            <person name="Walsh D."/>
            <person name="Lavine L.C."/>
        </authorList>
    </citation>
    <scope>NUCLEOTIDE SEQUENCE</scope>
</reference>
<accession>A0A0A9YL94</accession>
<sequence length="103" mass="11764">MCVGRKVFLFRNNRIIDNPSLPQRQRKHGLGKSHYAEDTYETHYAQNYHNRDTPPPPALASSSSAMAGNRNNYLQPPSESIPHYTIDLNPDDENSSIRSNRQP</sequence>
<dbReference type="AlphaFoldDB" id="A0A0A9YL94"/>
<reference evidence="2" key="2">
    <citation type="submission" date="2014-07" db="EMBL/GenBank/DDBJ databases">
        <authorList>
            <person name="Hull J."/>
        </authorList>
    </citation>
    <scope>NUCLEOTIDE SEQUENCE</scope>
</reference>
<proteinExistence type="predicted"/>
<dbReference type="EMBL" id="GBHO01011731">
    <property type="protein sequence ID" value="JAG31873.1"/>
    <property type="molecule type" value="Transcribed_RNA"/>
</dbReference>
<evidence type="ECO:0000313" key="2">
    <source>
        <dbReference type="EMBL" id="JAG31873.1"/>
    </source>
</evidence>
<feature type="region of interest" description="Disordered" evidence="1">
    <location>
        <begin position="19"/>
        <end position="103"/>
    </location>
</feature>
<reference evidence="3" key="3">
    <citation type="journal article" date="2016" name="Gigascience">
        <title>De novo construction of an expanded transcriptome assembly for the western tarnished plant bug, Lygus hesperus.</title>
        <authorList>
            <person name="Tassone E.E."/>
            <person name="Geib S.M."/>
            <person name="Hall B."/>
            <person name="Fabrick J.A."/>
            <person name="Brent C.S."/>
            <person name="Hull J.J."/>
        </authorList>
    </citation>
    <scope>NUCLEOTIDE SEQUENCE</scope>
</reference>
<evidence type="ECO:0000256" key="1">
    <source>
        <dbReference type="SAM" id="MobiDB-lite"/>
    </source>
</evidence>
<name>A0A0A9YL94_LYGHE</name>
<evidence type="ECO:0000313" key="3">
    <source>
        <dbReference type="EMBL" id="JAP98457.1"/>
    </source>
</evidence>
<gene>
    <name evidence="2" type="primary">DRS2</name>
    <name evidence="2" type="ORF">CM83_52785</name>
    <name evidence="3" type="ORF">g.17104</name>
</gene>
<feature type="compositionally biased region" description="Polar residues" evidence="1">
    <location>
        <begin position="69"/>
        <end position="78"/>
    </location>
</feature>
<organism evidence="2">
    <name type="scientific">Lygus hesperus</name>
    <name type="common">Western plant bug</name>
    <dbReference type="NCBI Taxonomy" id="30085"/>
    <lineage>
        <taxon>Eukaryota</taxon>
        <taxon>Metazoa</taxon>
        <taxon>Ecdysozoa</taxon>
        <taxon>Arthropoda</taxon>
        <taxon>Hexapoda</taxon>
        <taxon>Insecta</taxon>
        <taxon>Pterygota</taxon>
        <taxon>Neoptera</taxon>
        <taxon>Paraneoptera</taxon>
        <taxon>Hemiptera</taxon>
        <taxon>Heteroptera</taxon>
        <taxon>Panheteroptera</taxon>
        <taxon>Cimicomorpha</taxon>
        <taxon>Miridae</taxon>
        <taxon>Mirini</taxon>
        <taxon>Lygus</taxon>
    </lineage>
</organism>
<protein>
    <submittedName>
        <fullName evidence="2">Putative phospholipid-transporting ATPase DRS2</fullName>
    </submittedName>
</protein>
<dbReference type="EMBL" id="GDHC01020171">
    <property type="protein sequence ID" value="JAP98457.1"/>
    <property type="molecule type" value="Transcribed_RNA"/>
</dbReference>